<gene>
    <name evidence="1" type="ORF">SAMN05192582_11302</name>
</gene>
<evidence type="ECO:0000313" key="1">
    <source>
        <dbReference type="EMBL" id="SDJ13263.1"/>
    </source>
</evidence>
<sequence>MMEIVNNIKDFVSYYNALVKEIERITPIKKGIESVLKSDCDCVYYENKEIDVVDVDRQISEMPQLPPLQEVLERKRQFEADCDEMILSGEDFLFRSLLRLFKKLRYYPTDLQFIDKELYDAKIIVDVILNLGVHVIGNYESSYGFFDAIEERREVLMKDSRGSEQKGVGQDETEFPKELNIGNAIELFHKAIEVGLIELIDGKYHWTRSNVLLAYFCGKIYCGDSFYIDPITKEYVIKRGSAFFPETAICSLFGLKNLGQSRLQIERLPKGYEEIDRLFKII</sequence>
<name>A0A1G8R8R4_BACOV</name>
<dbReference type="Proteomes" id="UP000181870">
    <property type="component" value="Unassembled WGS sequence"/>
</dbReference>
<dbReference type="EMBL" id="FNDO01000130">
    <property type="protein sequence ID" value="SDJ13263.1"/>
    <property type="molecule type" value="Genomic_DNA"/>
</dbReference>
<evidence type="ECO:0000313" key="2">
    <source>
        <dbReference type="Proteomes" id="UP000181870"/>
    </source>
</evidence>
<accession>A0A1G8R8R4</accession>
<organism evidence="1 2">
    <name type="scientific">Bacteroides ovatus</name>
    <dbReference type="NCBI Taxonomy" id="28116"/>
    <lineage>
        <taxon>Bacteria</taxon>
        <taxon>Pseudomonadati</taxon>
        <taxon>Bacteroidota</taxon>
        <taxon>Bacteroidia</taxon>
        <taxon>Bacteroidales</taxon>
        <taxon>Bacteroidaceae</taxon>
        <taxon>Bacteroides</taxon>
    </lineage>
</organism>
<proteinExistence type="predicted"/>
<dbReference type="AlphaFoldDB" id="A0A1G8R8R4"/>
<protein>
    <submittedName>
        <fullName evidence="1">Uncharacterized protein</fullName>
    </submittedName>
</protein>
<dbReference type="RefSeq" id="WP_074638935.1">
    <property type="nucleotide sequence ID" value="NZ_FNDO01000130.1"/>
</dbReference>
<reference evidence="1 2" key="1">
    <citation type="submission" date="2016-10" db="EMBL/GenBank/DDBJ databases">
        <authorList>
            <person name="de Groot N.N."/>
        </authorList>
    </citation>
    <scope>NUCLEOTIDE SEQUENCE [LARGE SCALE GENOMIC DNA]</scope>
    <source>
        <strain evidence="1 2">NLAE-zl-C57</strain>
    </source>
</reference>